<evidence type="ECO:0000256" key="6">
    <source>
        <dbReference type="ARBA" id="ARBA00023316"/>
    </source>
</evidence>
<proteinExistence type="inferred from homology"/>
<gene>
    <name evidence="11" type="ORF">NA8A_21252</name>
</gene>
<comment type="caution">
    <text evidence="11">The sequence shown here is derived from an EMBL/GenBank/DDBJ whole genome shotgun (WGS) entry which is preliminary data.</text>
</comment>
<evidence type="ECO:0000256" key="5">
    <source>
        <dbReference type="ARBA" id="ARBA00022984"/>
    </source>
</evidence>
<dbReference type="GO" id="GO:0016740">
    <property type="term" value="F:transferase activity"/>
    <property type="evidence" value="ECO:0007669"/>
    <property type="project" value="UniProtKB-KW"/>
</dbReference>
<dbReference type="CDD" id="cd16913">
    <property type="entry name" value="YkuD_like"/>
    <property type="match status" value="1"/>
</dbReference>
<protein>
    <submittedName>
        <fullName evidence="11">ErfK/YbiS/YcfS/YnhG protein</fullName>
    </submittedName>
</protein>
<evidence type="ECO:0000313" key="12">
    <source>
        <dbReference type="Proteomes" id="UP000007374"/>
    </source>
</evidence>
<feature type="signal peptide" evidence="9">
    <location>
        <begin position="1"/>
        <end position="18"/>
    </location>
</feature>
<dbReference type="InterPro" id="IPR005490">
    <property type="entry name" value="LD_TPept_cat_dom"/>
</dbReference>
<dbReference type="AlphaFoldDB" id="K2PH26"/>
<evidence type="ECO:0000256" key="1">
    <source>
        <dbReference type="ARBA" id="ARBA00004752"/>
    </source>
</evidence>
<evidence type="ECO:0000256" key="4">
    <source>
        <dbReference type="ARBA" id="ARBA00022960"/>
    </source>
</evidence>
<evidence type="ECO:0000256" key="8">
    <source>
        <dbReference type="SAM" id="MobiDB-lite"/>
    </source>
</evidence>
<evidence type="ECO:0000256" key="7">
    <source>
        <dbReference type="PROSITE-ProRule" id="PRU01373"/>
    </source>
</evidence>
<feature type="chain" id="PRO_5003866312" evidence="9">
    <location>
        <begin position="19"/>
        <end position="497"/>
    </location>
</feature>
<comment type="similarity">
    <text evidence="2">Belongs to the YkuD family.</text>
</comment>
<dbReference type="GO" id="GO:0008360">
    <property type="term" value="P:regulation of cell shape"/>
    <property type="evidence" value="ECO:0007669"/>
    <property type="project" value="UniProtKB-UniRule"/>
</dbReference>
<dbReference type="Pfam" id="PF03734">
    <property type="entry name" value="YkuD"/>
    <property type="match status" value="1"/>
</dbReference>
<dbReference type="eggNOG" id="COG1376">
    <property type="taxonomic scope" value="Bacteria"/>
</dbReference>
<evidence type="ECO:0000256" key="9">
    <source>
        <dbReference type="SAM" id="SignalP"/>
    </source>
</evidence>
<keyword evidence="5 7" id="KW-0573">Peptidoglycan synthesis</keyword>
<dbReference type="GO" id="GO:0071555">
    <property type="term" value="P:cell wall organization"/>
    <property type="evidence" value="ECO:0007669"/>
    <property type="project" value="UniProtKB-UniRule"/>
</dbReference>
<reference evidence="11 12" key="1">
    <citation type="journal article" date="2012" name="J. Bacteriol.">
        <title>Genome Sequence of Nitratireductor indicus Type Strain C115.</title>
        <authorList>
            <person name="Lai Q."/>
            <person name="Li G."/>
            <person name="Yu Z."/>
            <person name="Shao Z."/>
        </authorList>
    </citation>
    <scope>NUCLEOTIDE SEQUENCE [LARGE SCALE GENOMIC DNA]</scope>
    <source>
        <strain evidence="11 12">C115</strain>
    </source>
</reference>
<dbReference type="InterPro" id="IPR038063">
    <property type="entry name" value="Transpep_catalytic_dom"/>
</dbReference>
<dbReference type="GO" id="GO:0018104">
    <property type="term" value="P:peptidoglycan-protein cross-linking"/>
    <property type="evidence" value="ECO:0007669"/>
    <property type="project" value="TreeGrafter"/>
</dbReference>
<comment type="pathway">
    <text evidence="1 7">Cell wall biogenesis; peptidoglycan biosynthesis.</text>
</comment>
<sequence>MYFLTALFLSVAPASVFASQSDTSLYPGTGEVRGGGGLPGMQSVPAEKPVQLAQNYDFDVYVDQQGREIIVDAYTGRVVEIRPPVEAPRQPVYRQRQEPRLREWNGEFYDFNDPQEVERYRRDRRSYGRQAPADTYQEPDWNDNRRATRQEPSYGGNGQVQRSPLPAPGGRNDMASVPRQEMNPDNGFDNGQTGSFQRVDPTRQPLPNESAVLAPTGATEEVARIQILLDRANASPGVIDGRMGDNVNKAIRAYREITGDTVKTYDKDWVEAELERTGGPAFQEYTITAQDAAGPFIASVPADYSHKAQLDALSYTSVTEMLAERFHMDEKYLIALNPGVNFNRAGSIIKVVNPGKKLAGQVGRIVADKANKQLRVYGEDGRLMAAYPATIGSSDTPSPSGSHTVARIALNPEYTYNPKINFKQGANDKVLRIPPGPNGPVGSVWIALSKPTYGIHGTPDPSKIGKTASHGCVRLTNWDAEELAKRVKPGVPVVFEE</sequence>
<keyword evidence="4 7" id="KW-0133">Cell shape</keyword>
<evidence type="ECO:0000256" key="2">
    <source>
        <dbReference type="ARBA" id="ARBA00005992"/>
    </source>
</evidence>
<name>K2PH26_9HYPH</name>
<dbReference type="SUPFAM" id="SSF141523">
    <property type="entry name" value="L,D-transpeptidase catalytic domain-like"/>
    <property type="match status" value="1"/>
</dbReference>
<dbReference type="PROSITE" id="PS52029">
    <property type="entry name" value="LD_TPASE"/>
    <property type="match status" value="1"/>
</dbReference>
<dbReference type="STRING" id="721133.SAMN05216176_1149"/>
<organism evidence="11 12">
    <name type="scientific">Nitratireductor indicus C115</name>
    <dbReference type="NCBI Taxonomy" id="1231190"/>
    <lineage>
        <taxon>Bacteria</taxon>
        <taxon>Pseudomonadati</taxon>
        <taxon>Pseudomonadota</taxon>
        <taxon>Alphaproteobacteria</taxon>
        <taxon>Hyphomicrobiales</taxon>
        <taxon>Phyllobacteriaceae</taxon>
        <taxon>Nitratireductor</taxon>
    </lineage>
</organism>
<dbReference type="UniPathway" id="UPA00219"/>
<accession>K2PH26</accession>
<feature type="active site" description="Nucleophile" evidence="7">
    <location>
        <position position="472"/>
    </location>
</feature>
<dbReference type="PANTHER" id="PTHR30582">
    <property type="entry name" value="L,D-TRANSPEPTIDASE"/>
    <property type="match status" value="1"/>
</dbReference>
<feature type="domain" description="L,D-TPase catalytic" evidence="10">
    <location>
        <begin position="363"/>
        <end position="496"/>
    </location>
</feature>
<evidence type="ECO:0000256" key="3">
    <source>
        <dbReference type="ARBA" id="ARBA00022679"/>
    </source>
</evidence>
<dbReference type="PATRIC" id="fig|1231190.3.peg.4393"/>
<keyword evidence="12" id="KW-1185">Reference proteome</keyword>
<dbReference type="GO" id="GO:0071972">
    <property type="term" value="F:peptidoglycan L,D-transpeptidase activity"/>
    <property type="evidence" value="ECO:0007669"/>
    <property type="project" value="TreeGrafter"/>
</dbReference>
<dbReference type="PANTHER" id="PTHR30582:SF30">
    <property type="entry name" value="BLR4375 PROTEIN"/>
    <property type="match status" value="1"/>
</dbReference>
<dbReference type="EMBL" id="AMSI01000018">
    <property type="protein sequence ID" value="EKF40467.1"/>
    <property type="molecule type" value="Genomic_DNA"/>
</dbReference>
<dbReference type="InterPro" id="IPR050979">
    <property type="entry name" value="LD-transpeptidase"/>
</dbReference>
<dbReference type="GO" id="GO:0005576">
    <property type="term" value="C:extracellular region"/>
    <property type="evidence" value="ECO:0007669"/>
    <property type="project" value="TreeGrafter"/>
</dbReference>
<dbReference type="RefSeq" id="WP_009452475.1">
    <property type="nucleotide sequence ID" value="NZ_AMSI01000018.1"/>
</dbReference>
<dbReference type="Proteomes" id="UP000007374">
    <property type="component" value="Unassembled WGS sequence"/>
</dbReference>
<feature type="region of interest" description="Disordered" evidence="8">
    <location>
        <begin position="121"/>
        <end position="207"/>
    </location>
</feature>
<keyword evidence="6 7" id="KW-0961">Cell wall biogenesis/degradation</keyword>
<feature type="active site" description="Proton donor/acceptor" evidence="7">
    <location>
        <position position="456"/>
    </location>
</feature>
<keyword evidence="9" id="KW-0732">Signal</keyword>
<keyword evidence="3" id="KW-0808">Transferase</keyword>
<dbReference type="Gene3D" id="2.40.440.10">
    <property type="entry name" value="L,D-transpeptidase catalytic domain-like"/>
    <property type="match status" value="1"/>
</dbReference>
<evidence type="ECO:0000259" key="10">
    <source>
        <dbReference type="PROSITE" id="PS52029"/>
    </source>
</evidence>
<evidence type="ECO:0000313" key="11">
    <source>
        <dbReference type="EMBL" id="EKF40467.1"/>
    </source>
</evidence>